<dbReference type="Proteomes" id="UP001049518">
    <property type="component" value="Chromosome"/>
</dbReference>
<dbReference type="PANTHER" id="PTHR43557:SF2">
    <property type="entry name" value="RIESKE DOMAIN-CONTAINING PROTEIN-RELATED"/>
    <property type="match status" value="1"/>
</dbReference>
<evidence type="ECO:0000259" key="6">
    <source>
        <dbReference type="Pfam" id="PF14759"/>
    </source>
</evidence>
<evidence type="ECO:0000256" key="1">
    <source>
        <dbReference type="ARBA" id="ARBA00001974"/>
    </source>
</evidence>
<dbReference type="InterPro" id="IPR023753">
    <property type="entry name" value="FAD/NAD-binding_dom"/>
</dbReference>
<keyword evidence="4" id="KW-0560">Oxidoreductase</keyword>
<evidence type="ECO:0000313" key="8">
    <source>
        <dbReference type="Proteomes" id="UP001049518"/>
    </source>
</evidence>
<name>A0ABX8R3R0_9ACTN</name>
<feature type="domain" description="Reductase C-terminal" evidence="6">
    <location>
        <begin position="322"/>
        <end position="407"/>
    </location>
</feature>
<dbReference type="Gene3D" id="3.50.50.60">
    <property type="entry name" value="FAD/NAD(P)-binding domain"/>
    <property type="match status" value="2"/>
</dbReference>
<reference evidence="7" key="1">
    <citation type="submission" date="2020-07" db="EMBL/GenBank/DDBJ databases">
        <authorList>
            <person name="Tarantini F.S."/>
            <person name="Hong K.W."/>
            <person name="Chan K.G."/>
        </authorList>
    </citation>
    <scope>NUCLEOTIDE SEQUENCE</scope>
    <source>
        <strain evidence="7">32-07</strain>
    </source>
</reference>
<accession>A0ABX8R3R0</accession>
<dbReference type="PRINTS" id="PR00368">
    <property type="entry name" value="FADPNR"/>
</dbReference>
<dbReference type="InterPro" id="IPR050446">
    <property type="entry name" value="FAD-oxidoreductase/Apoptosis"/>
</dbReference>
<gene>
    <name evidence="7" type="ORF">AGRA3207_006543</name>
</gene>
<dbReference type="PRINTS" id="PR00411">
    <property type="entry name" value="PNDRDTASEI"/>
</dbReference>
<dbReference type="InterPro" id="IPR036188">
    <property type="entry name" value="FAD/NAD-bd_sf"/>
</dbReference>
<comment type="cofactor">
    <cofactor evidence="1">
        <name>FAD</name>
        <dbReference type="ChEBI" id="CHEBI:57692"/>
    </cofactor>
</comment>
<evidence type="ECO:0000256" key="2">
    <source>
        <dbReference type="ARBA" id="ARBA00022630"/>
    </source>
</evidence>
<dbReference type="InterPro" id="IPR028202">
    <property type="entry name" value="Reductase_C"/>
</dbReference>
<evidence type="ECO:0000256" key="4">
    <source>
        <dbReference type="ARBA" id="ARBA00023002"/>
    </source>
</evidence>
<evidence type="ECO:0000313" key="7">
    <source>
        <dbReference type="EMBL" id="QXJ25099.1"/>
    </source>
</evidence>
<protein>
    <submittedName>
        <fullName evidence="7">FAD-dependent oxidoreductase</fullName>
    </submittedName>
</protein>
<dbReference type="Pfam" id="PF07992">
    <property type="entry name" value="Pyr_redox_2"/>
    <property type="match status" value="1"/>
</dbReference>
<evidence type="ECO:0000259" key="5">
    <source>
        <dbReference type="Pfam" id="PF07992"/>
    </source>
</evidence>
<organism evidence="7 8">
    <name type="scientific">Actinomadura graeca</name>
    <dbReference type="NCBI Taxonomy" id="2750812"/>
    <lineage>
        <taxon>Bacteria</taxon>
        <taxon>Bacillati</taxon>
        <taxon>Actinomycetota</taxon>
        <taxon>Actinomycetes</taxon>
        <taxon>Streptosporangiales</taxon>
        <taxon>Thermomonosporaceae</taxon>
        <taxon>Actinomadura</taxon>
    </lineage>
</organism>
<dbReference type="SUPFAM" id="SSF55424">
    <property type="entry name" value="FAD/NAD-linked reductases, dimerisation (C-terminal) domain"/>
    <property type="match status" value="1"/>
</dbReference>
<dbReference type="Gene3D" id="3.30.390.30">
    <property type="match status" value="1"/>
</dbReference>
<keyword evidence="3" id="KW-0274">FAD</keyword>
<evidence type="ECO:0000256" key="3">
    <source>
        <dbReference type="ARBA" id="ARBA00022827"/>
    </source>
</evidence>
<feature type="domain" description="FAD/NAD(P)-binding" evidence="5">
    <location>
        <begin position="6"/>
        <end position="302"/>
    </location>
</feature>
<dbReference type="InterPro" id="IPR016156">
    <property type="entry name" value="FAD/NAD-linked_Rdtase_dimer_sf"/>
</dbReference>
<keyword evidence="8" id="KW-1185">Reference proteome</keyword>
<proteinExistence type="predicted"/>
<dbReference type="PANTHER" id="PTHR43557">
    <property type="entry name" value="APOPTOSIS-INDUCING FACTOR 1"/>
    <property type="match status" value="1"/>
</dbReference>
<dbReference type="SUPFAM" id="SSF51905">
    <property type="entry name" value="FAD/NAD(P)-binding domain"/>
    <property type="match status" value="1"/>
</dbReference>
<sequence>MPEETFVIAGASLAGAKAAETLREEGFTGRVVLIGEEIERPYERPPLSKGFLLDKEQREKAHVHEADWYDKHEVDLRLGVSVAAIDRAAHQVRLSTKEPIGYDKLLLATGASPRQLEVPGSRLQGIHYLRTMADSAALKQALAPGGRRVVVAGAGWIGLETAAAARSYGNDVTVIEPEPAPLHAALGPELGAVFAALHREHGVDLRLDQGVAGFWGAGQVSAVVTSGGAEIPADVVIVGIGARPNTRLAEEAGLEVSNGVLVDASLRTSDPDIYAAGDVANAYNPLLDRRIRVEHWANALNGGPAAARAMLGQDVTYDRVPYFFSDQYDLGMEMSGIATPGEYDEVVFRGDVEGREFIAFWLSGGRVVGGMNVNVWDVTGDVQALIRSGRPVDTTRLADPATPLADLV</sequence>
<keyword evidence="2" id="KW-0285">Flavoprotein</keyword>
<dbReference type="RefSeq" id="WP_231331004.1">
    <property type="nucleotide sequence ID" value="NZ_CP059572.1"/>
</dbReference>
<dbReference type="EMBL" id="CP059572">
    <property type="protein sequence ID" value="QXJ25099.1"/>
    <property type="molecule type" value="Genomic_DNA"/>
</dbReference>
<dbReference type="Pfam" id="PF14759">
    <property type="entry name" value="Reductase_C"/>
    <property type="match status" value="1"/>
</dbReference>